<feature type="domain" description="C2H2-type" evidence="2">
    <location>
        <begin position="20"/>
        <end position="45"/>
    </location>
</feature>
<organism evidence="3">
    <name type="scientific">Parasteatoda tepidariorum</name>
    <name type="common">Common house spider</name>
    <name type="synonym">Achaearanea tepidariorum</name>
    <dbReference type="NCBI Taxonomy" id="114398"/>
    <lineage>
        <taxon>Eukaryota</taxon>
        <taxon>Metazoa</taxon>
        <taxon>Ecdysozoa</taxon>
        <taxon>Arthropoda</taxon>
        <taxon>Chelicerata</taxon>
        <taxon>Arachnida</taxon>
        <taxon>Araneae</taxon>
        <taxon>Araneomorphae</taxon>
        <taxon>Entelegynae</taxon>
        <taxon>Araneoidea</taxon>
        <taxon>Theridiidae</taxon>
        <taxon>Parasteatoda</taxon>
    </lineage>
</organism>
<keyword evidence="1" id="KW-0863">Zinc-finger</keyword>
<keyword evidence="1" id="KW-0862">Zinc</keyword>
<dbReference type="SUPFAM" id="SSF57667">
    <property type="entry name" value="beta-beta-alpha zinc fingers"/>
    <property type="match status" value="1"/>
</dbReference>
<protein>
    <submittedName>
        <fullName evidence="3">Zinc finger protein 570</fullName>
    </submittedName>
</protein>
<reference evidence="3" key="1">
    <citation type="journal article" date="2016" name="Mol. Ecol. Resour.">
        <title>Evaluation of the impact of RNA preservation methods of spiders for de novo transcriptome assembly.</title>
        <authorList>
            <person name="Kono N."/>
            <person name="Nakamura H."/>
            <person name="Ito Y."/>
            <person name="Tomita M."/>
            <person name="Arakawa K."/>
        </authorList>
    </citation>
    <scope>NUCLEOTIDE SEQUENCE</scope>
    <source>
        <tissue evidence="3">Whole body</tissue>
    </source>
</reference>
<keyword evidence="1" id="KW-0479">Metal-binding</keyword>
<dbReference type="GO" id="GO:0008270">
    <property type="term" value="F:zinc ion binding"/>
    <property type="evidence" value="ECO:0007669"/>
    <property type="project" value="UniProtKB-KW"/>
</dbReference>
<sequence length="101" mass="11401">MLVVNATKIKNKTRLTVVPHVCGICKKAFLQEKSLLEHLKSHDVEICESFESKTIKTKLTSSTKRNCNKNIKINETWAVGSKLRDKVSTETNVIGKKIAYL</sequence>
<evidence type="ECO:0000259" key="2">
    <source>
        <dbReference type="PROSITE" id="PS50157"/>
    </source>
</evidence>
<dbReference type="InterPro" id="IPR013087">
    <property type="entry name" value="Znf_C2H2_type"/>
</dbReference>
<dbReference type="PROSITE" id="PS50157">
    <property type="entry name" value="ZINC_FINGER_C2H2_2"/>
    <property type="match status" value="1"/>
</dbReference>
<accession>A0A2L2YTA8</accession>
<dbReference type="Gene3D" id="3.30.160.60">
    <property type="entry name" value="Classic Zinc Finger"/>
    <property type="match status" value="1"/>
</dbReference>
<dbReference type="EMBL" id="IAAA01053849">
    <property type="protein sequence ID" value="LAA11309.1"/>
    <property type="molecule type" value="mRNA"/>
</dbReference>
<evidence type="ECO:0000313" key="3">
    <source>
        <dbReference type="EMBL" id="LAA11309.1"/>
    </source>
</evidence>
<dbReference type="PROSITE" id="PS00028">
    <property type="entry name" value="ZINC_FINGER_C2H2_1"/>
    <property type="match status" value="1"/>
</dbReference>
<dbReference type="InterPro" id="IPR036236">
    <property type="entry name" value="Znf_C2H2_sf"/>
</dbReference>
<evidence type="ECO:0000256" key="1">
    <source>
        <dbReference type="PROSITE-ProRule" id="PRU00042"/>
    </source>
</evidence>
<name>A0A2L2YTA8_PARTP</name>
<dbReference type="OrthoDB" id="7852576at2759"/>
<proteinExistence type="evidence at transcript level"/>
<dbReference type="AlphaFoldDB" id="A0A2L2YTA8"/>